<dbReference type="EMBL" id="CP008796">
    <property type="protein sequence ID" value="AIH04667.1"/>
    <property type="molecule type" value="Genomic_DNA"/>
</dbReference>
<dbReference type="PANTHER" id="PTHR35866:SF1">
    <property type="entry name" value="YKGJ FAMILY CYSTEINE CLUSTER PROTEIN"/>
    <property type="match status" value="1"/>
</dbReference>
<evidence type="ECO:0000313" key="1">
    <source>
        <dbReference type="EMBL" id="AIH04667.1"/>
    </source>
</evidence>
<dbReference type="PANTHER" id="PTHR35866">
    <property type="entry name" value="PUTATIVE-RELATED"/>
    <property type="match status" value="1"/>
</dbReference>
<dbReference type="OrthoDB" id="9810361at2"/>
<reference evidence="1 2" key="1">
    <citation type="journal article" date="2015" name="Genome Announc.">
        <title>Genome Sequence of a Sulfate-Reducing Thermophilic Bacterium, Thermodesulfobacterium commune DSM 2178T (Phylum Thermodesulfobacteria).</title>
        <authorList>
            <person name="Bhatnagar S."/>
            <person name="Badger J.H."/>
            <person name="Madupu R."/>
            <person name="Khouri H.M."/>
            <person name="O'Connor E.M."/>
            <person name="Robb F.T."/>
            <person name="Ward N.L."/>
            <person name="Eisen J.A."/>
        </authorList>
    </citation>
    <scope>NUCLEOTIDE SEQUENCE [LARGE SCALE GENOMIC DNA]</scope>
    <source>
        <strain evidence="1 2">DSM 2178</strain>
    </source>
</reference>
<dbReference type="AlphaFoldDB" id="A0A075X104"/>
<evidence type="ECO:0000313" key="2">
    <source>
        <dbReference type="Proteomes" id="UP000028481"/>
    </source>
</evidence>
<dbReference type="PaxDb" id="289377-HL41_08365"/>
<organism evidence="1 2">
    <name type="scientific">Thermodesulfobacterium commune DSM 2178</name>
    <dbReference type="NCBI Taxonomy" id="289377"/>
    <lineage>
        <taxon>Bacteria</taxon>
        <taxon>Pseudomonadati</taxon>
        <taxon>Thermodesulfobacteriota</taxon>
        <taxon>Thermodesulfobacteria</taxon>
        <taxon>Thermodesulfobacteriales</taxon>
        <taxon>Thermodesulfobacteriaceae</taxon>
        <taxon>Thermodesulfobacterium</taxon>
    </lineage>
</organism>
<dbReference type="Proteomes" id="UP000028481">
    <property type="component" value="Chromosome"/>
</dbReference>
<dbReference type="KEGG" id="tcm:HL41_08365"/>
<dbReference type="HOGENOM" id="CLU_080178_0_0_0"/>
<dbReference type="eggNOG" id="COG0727">
    <property type="taxonomic scope" value="Bacteria"/>
</dbReference>
<dbReference type="RefSeq" id="WP_038062351.1">
    <property type="nucleotide sequence ID" value="NZ_CP008796.1"/>
</dbReference>
<protein>
    <recommendedName>
        <fullName evidence="3">Fe-S oxidoreductase</fullName>
    </recommendedName>
</protein>
<dbReference type="Pfam" id="PF03692">
    <property type="entry name" value="CxxCxxCC"/>
    <property type="match status" value="1"/>
</dbReference>
<dbReference type="STRING" id="289377.HL41_08365"/>
<name>A0A075X104_9BACT</name>
<keyword evidence="2" id="KW-1185">Reference proteome</keyword>
<proteinExistence type="predicted"/>
<dbReference type="InterPro" id="IPR005358">
    <property type="entry name" value="Puta_zinc/iron-chelating_dom"/>
</dbReference>
<sequence>MEALQNLRGLDKILVPVRLTGKSKFVFQCNPGVPCFKLCCSDLFLPLTPYDIIRIRDKLGLTTDEFLLQYTEPFILPKSGLPIARLKMSENEEKTCPFLGDGGCNIYEVRPLACRYYPLGFGLFRNKDERRNEEIYYLVKEGFCQGLDSGEEMTVDEYRESQGIPELEKPIVEWAEIIMKKESLGPISVPEKSIQLFFMVSTNPERFRSFVFESKFLDMFEVDEKTLEEIKEDDLKLLQFGFKWLKTVLFGENLIKRRKESPAVKKVKPF</sequence>
<gene>
    <name evidence="1" type="ORF">HL41_08365</name>
</gene>
<evidence type="ECO:0008006" key="3">
    <source>
        <dbReference type="Google" id="ProtNLM"/>
    </source>
</evidence>
<accession>A0A075X104</accession>